<evidence type="ECO:0000313" key="2">
    <source>
        <dbReference type="WBParaSite" id="Csp11.Scaffold629.g13975.t1"/>
    </source>
</evidence>
<sequence length="168" mass="19003">MIKEKSKFQTVSRSYAMTKAGLSKEKELAQQRGDLEEAKRIQNHIDEIEQYADELDRERSKSIQAIAFINYRNRNQNKDKILGGKLKIAENFQDDPFTRKRGGMRIVSGSKSKVSASSSITNVTKAEIKTPLSITKPVQPSPIISKDQKIKRTCPAFTILIWTSTSIN</sequence>
<dbReference type="Proteomes" id="UP000095282">
    <property type="component" value="Unplaced"/>
</dbReference>
<keyword evidence="1" id="KW-1185">Reference proteome</keyword>
<dbReference type="STRING" id="1561998.A0A1I7U1R4"/>
<protein>
    <submittedName>
        <fullName evidence="2">Esa1-associated factor 6 homolog</fullName>
    </submittedName>
</protein>
<dbReference type="WBParaSite" id="Csp11.Scaffold629.g13975.t1">
    <property type="protein sequence ID" value="Csp11.Scaffold629.g13975.t1"/>
    <property type="gene ID" value="Csp11.Scaffold629.g13975"/>
</dbReference>
<name>A0A1I7U1R4_9PELO</name>
<evidence type="ECO:0000313" key="1">
    <source>
        <dbReference type="Proteomes" id="UP000095282"/>
    </source>
</evidence>
<reference evidence="2" key="1">
    <citation type="submission" date="2016-11" db="UniProtKB">
        <authorList>
            <consortium name="WormBaseParasite"/>
        </authorList>
    </citation>
    <scope>IDENTIFICATION</scope>
</reference>
<proteinExistence type="predicted"/>
<organism evidence="1 2">
    <name type="scientific">Caenorhabditis tropicalis</name>
    <dbReference type="NCBI Taxonomy" id="1561998"/>
    <lineage>
        <taxon>Eukaryota</taxon>
        <taxon>Metazoa</taxon>
        <taxon>Ecdysozoa</taxon>
        <taxon>Nematoda</taxon>
        <taxon>Chromadorea</taxon>
        <taxon>Rhabditida</taxon>
        <taxon>Rhabditina</taxon>
        <taxon>Rhabditomorpha</taxon>
        <taxon>Rhabditoidea</taxon>
        <taxon>Rhabditidae</taxon>
        <taxon>Peloderinae</taxon>
        <taxon>Caenorhabditis</taxon>
    </lineage>
</organism>
<dbReference type="AlphaFoldDB" id="A0A1I7U1R4"/>
<dbReference type="eggNOG" id="KOG2402">
    <property type="taxonomic scope" value="Eukaryota"/>
</dbReference>
<accession>A0A1I7U1R4</accession>